<dbReference type="OrthoDB" id="140502at2157"/>
<dbReference type="InterPro" id="IPR037523">
    <property type="entry name" value="VOC_core"/>
</dbReference>
<dbReference type="SUPFAM" id="SSF54593">
    <property type="entry name" value="Glyoxalase/Bleomycin resistance protein/Dihydroxybiphenyl dioxygenase"/>
    <property type="match status" value="1"/>
</dbReference>
<dbReference type="EMBL" id="AZAJ01000001">
    <property type="protein sequence ID" value="ETA68133.1"/>
    <property type="molecule type" value="Genomic_DNA"/>
</dbReference>
<gene>
    <name evidence="2" type="ORF">MettiDRAFT_1586</name>
</gene>
<keyword evidence="3" id="KW-1185">Reference proteome</keyword>
<proteinExistence type="predicted"/>
<organism evidence="2 3">
    <name type="scientific">Methanolobus tindarius DSM 2278</name>
    <dbReference type="NCBI Taxonomy" id="1090322"/>
    <lineage>
        <taxon>Archaea</taxon>
        <taxon>Methanobacteriati</taxon>
        <taxon>Methanobacteriota</taxon>
        <taxon>Stenosarchaea group</taxon>
        <taxon>Methanomicrobia</taxon>
        <taxon>Methanosarcinales</taxon>
        <taxon>Methanosarcinaceae</taxon>
        <taxon>Methanolobus</taxon>
    </lineage>
</organism>
<dbReference type="PROSITE" id="PS51819">
    <property type="entry name" value="VOC"/>
    <property type="match status" value="1"/>
</dbReference>
<accession>W9DR65</accession>
<dbReference type="InterPro" id="IPR004360">
    <property type="entry name" value="Glyas_Fos-R_dOase_dom"/>
</dbReference>
<dbReference type="Pfam" id="PF00903">
    <property type="entry name" value="Glyoxalase"/>
    <property type="match status" value="1"/>
</dbReference>
<dbReference type="Proteomes" id="UP000019483">
    <property type="component" value="Unassembled WGS sequence"/>
</dbReference>
<dbReference type="InterPro" id="IPR029068">
    <property type="entry name" value="Glyas_Bleomycin-R_OHBP_Dase"/>
</dbReference>
<evidence type="ECO:0000259" key="1">
    <source>
        <dbReference type="PROSITE" id="PS51819"/>
    </source>
</evidence>
<feature type="domain" description="VOC" evidence="1">
    <location>
        <begin position="2"/>
        <end position="138"/>
    </location>
</feature>
<evidence type="ECO:0000313" key="2">
    <source>
        <dbReference type="EMBL" id="ETA68133.1"/>
    </source>
</evidence>
<dbReference type="AlphaFoldDB" id="W9DR65"/>
<sequence length="141" mass="16099">MKLTKLTPNFAVKDIRKTVSYYQDILGFTVLMAVPEDKSGIDNELDGNNTYIYAMMDRDGVDLQFQRSDSIGEDIPPLKDVEQGASVSFYMGVEGIDEFYQNIRSKVDVVVDLKTTWYGMKEFYIRDCNGYILAFAENSNE</sequence>
<reference evidence="2 3" key="1">
    <citation type="submission" date="2013-08" db="EMBL/GenBank/DDBJ databases">
        <authorList>
            <consortium name="DOE Joint Genome Institute"/>
            <person name="Eisen J."/>
            <person name="Huntemann M."/>
            <person name="Han J."/>
            <person name="Chen A."/>
            <person name="Kyrpides N."/>
            <person name="Mavromatis K."/>
            <person name="Markowitz V."/>
            <person name="Palaniappan K."/>
            <person name="Ivanova N."/>
            <person name="Schaumberg A."/>
            <person name="Pati A."/>
            <person name="Liolios K."/>
            <person name="Nordberg H.P."/>
            <person name="Cantor M.N."/>
            <person name="Hua S.X."/>
            <person name="Woyke T."/>
        </authorList>
    </citation>
    <scope>NUCLEOTIDE SEQUENCE [LARGE SCALE GENOMIC DNA]</scope>
    <source>
        <strain evidence="2 3">DSM 2278</strain>
    </source>
</reference>
<evidence type="ECO:0000313" key="3">
    <source>
        <dbReference type="Proteomes" id="UP000019483"/>
    </source>
</evidence>
<comment type="caution">
    <text evidence="2">The sequence shown here is derived from an EMBL/GenBank/DDBJ whole genome shotgun (WGS) entry which is preliminary data.</text>
</comment>
<dbReference type="STRING" id="1090322.MettiDRAFT_1586"/>
<protein>
    <recommendedName>
        <fullName evidence="1">VOC domain-containing protein</fullName>
    </recommendedName>
</protein>
<name>W9DR65_METTI</name>
<dbReference type="Gene3D" id="3.10.180.10">
    <property type="entry name" value="2,3-Dihydroxybiphenyl 1,2-Dioxygenase, domain 1"/>
    <property type="match status" value="1"/>
</dbReference>
<dbReference type="RefSeq" id="WP_023845269.1">
    <property type="nucleotide sequence ID" value="NZ_AZAJ01000001.1"/>
</dbReference>